<dbReference type="OMA" id="RCKINEP"/>
<evidence type="ECO:0008006" key="4">
    <source>
        <dbReference type="Google" id="ProtNLM"/>
    </source>
</evidence>
<sequence length="399" mass="44142">MAWQSHAFVRPRRSRVTSTCLHGIQEWRDEAMKAKFARDSLVQPNSTPTASDQSSFPATIPILPFPFTDILLQGQSTQLNLFEERFHDLFDDSMMNHHGMVAMGLLAGNGMITTMPLCEVSSFTRVGADANFVPMGDGMGNGSILVSIRCVGRCKINEPKLMQEEPYMVARVVETVDDDIAVASGVGGTGLKDNFVGPPLRGESSPLQIGNMLADKIDQLMESISDLEDELRQKSKKKKKEKESDSDSIMNRQLVNAQLESLFAQDSTEGVLEESQYGEDETEYDDDDDEEELFGRYADYKSAVEDAMDADSVFQQSNNDNLASPDFTLRSGKELVATSWAAFCTGGTGAQAEIMKIQALDMTAPLQRLQLASAMLREEQKKLQAKLMLSSLSRDDEKE</sequence>
<name>K0TKB6_THAOC</name>
<dbReference type="InterPro" id="IPR046336">
    <property type="entry name" value="Lon_prtase_N_sf"/>
</dbReference>
<dbReference type="InterPro" id="IPR015947">
    <property type="entry name" value="PUA-like_sf"/>
</dbReference>
<dbReference type="AlphaFoldDB" id="K0TKB6"/>
<accession>K0TKB6</accession>
<feature type="region of interest" description="Disordered" evidence="1">
    <location>
        <begin position="265"/>
        <end position="289"/>
    </location>
</feature>
<dbReference type="Gene3D" id="2.30.130.40">
    <property type="entry name" value="LON domain-like"/>
    <property type="match status" value="1"/>
</dbReference>
<evidence type="ECO:0000313" key="2">
    <source>
        <dbReference type="EMBL" id="EJK71097.1"/>
    </source>
</evidence>
<dbReference type="Proteomes" id="UP000266841">
    <property type="component" value="Unassembled WGS sequence"/>
</dbReference>
<feature type="compositionally biased region" description="Acidic residues" evidence="1">
    <location>
        <begin position="276"/>
        <end position="289"/>
    </location>
</feature>
<organism evidence="2 3">
    <name type="scientific">Thalassiosira oceanica</name>
    <name type="common">Marine diatom</name>
    <dbReference type="NCBI Taxonomy" id="159749"/>
    <lineage>
        <taxon>Eukaryota</taxon>
        <taxon>Sar</taxon>
        <taxon>Stramenopiles</taxon>
        <taxon>Ochrophyta</taxon>
        <taxon>Bacillariophyta</taxon>
        <taxon>Coscinodiscophyceae</taxon>
        <taxon>Thalassiosirophycidae</taxon>
        <taxon>Thalassiosirales</taxon>
        <taxon>Thalassiosiraceae</taxon>
        <taxon>Thalassiosira</taxon>
    </lineage>
</organism>
<dbReference type="PANTHER" id="PTHR46732:SF8">
    <property type="entry name" value="ATP-DEPENDENT PROTEASE LA (LON) DOMAIN PROTEIN"/>
    <property type="match status" value="1"/>
</dbReference>
<protein>
    <recommendedName>
        <fullName evidence="4">Lon N-terminal domain-containing protein</fullName>
    </recommendedName>
</protein>
<keyword evidence="3" id="KW-1185">Reference proteome</keyword>
<reference evidence="2 3" key="1">
    <citation type="journal article" date="2012" name="Genome Biol.">
        <title>Genome and low-iron response of an oceanic diatom adapted to chronic iron limitation.</title>
        <authorList>
            <person name="Lommer M."/>
            <person name="Specht M."/>
            <person name="Roy A.S."/>
            <person name="Kraemer L."/>
            <person name="Andreson R."/>
            <person name="Gutowska M.A."/>
            <person name="Wolf J."/>
            <person name="Bergner S.V."/>
            <person name="Schilhabel M.B."/>
            <person name="Klostermeier U.C."/>
            <person name="Beiko R.G."/>
            <person name="Rosenstiel P."/>
            <person name="Hippler M."/>
            <person name="Laroche J."/>
        </authorList>
    </citation>
    <scope>NUCLEOTIDE SEQUENCE [LARGE SCALE GENOMIC DNA]</scope>
    <source>
        <strain evidence="2 3">CCMP1005</strain>
    </source>
</reference>
<comment type="caution">
    <text evidence="2">The sequence shown here is derived from an EMBL/GenBank/DDBJ whole genome shotgun (WGS) entry which is preliminary data.</text>
</comment>
<dbReference type="OrthoDB" id="40349at2759"/>
<dbReference type="PANTHER" id="PTHR46732">
    <property type="entry name" value="ATP-DEPENDENT PROTEASE LA (LON) DOMAIN PROTEIN"/>
    <property type="match status" value="1"/>
</dbReference>
<gene>
    <name evidence="2" type="ORF">THAOC_07496</name>
</gene>
<evidence type="ECO:0000313" key="3">
    <source>
        <dbReference type="Proteomes" id="UP000266841"/>
    </source>
</evidence>
<dbReference type="eggNOG" id="ENOG502RRBJ">
    <property type="taxonomic scope" value="Eukaryota"/>
</dbReference>
<dbReference type="SUPFAM" id="SSF88697">
    <property type="entry name" value="PUA domain-like"/>
    <property type="match status" value="1"/>
</dbReference>
<proteinExistence type="predicted"/>
<feature type="region of interest" description="Disordered" evidence="1">
    <location>
        <begin position="229"/>
        <end position="250"/>
    </location>
</feature>
<evidence type="ECO:0000256" key="1">
    <source>
        <dbReference type="SAM" id="MobiDB-lite"/>
    </source>
</evidence>
<dbReference type="EMBL" id="AGNL01007652">
    <property type="protein sequence ID" value="EJK71097.1"/>
    <property type="molecule type" value="Genomic_DNA"/>
</dbReference>